<dbReference type="Gene3D" id="3.40.50.720">
    <property type="entry name" value="NAD(P)-binding Rossmann-like Domain"/>
    <property type="match status" value="1"/>
</dbReference>
<evidence type="ECO:0000313" key="5">
    <source>
        <dbReference type="Proteomes" id="UP000475582"/>
    </source>
</evidence>
<gene>
    <name evidence="4" type="ORF">GM676_02995</name>
</gene>
<dbReference type="InterPro" id="IPR020904">
    <property type="entry name" value="Sc_DH/Rdtase_CS"/>
</dbReference>
<dbReference type="CDD" id="cd05360">
    <property type="entry name" value="SDR_c3"/>
    <property type="match status" value="1"/>
</dbReference>
<keyword evidence="2" id="KW-0560">Oxidoreductase</keyword>
<reference evidence="4 5" key="1">
    <citation type="submission" date="2019-11" db="EMBL/GenBank/DDBJ databases">
        <title>Type strains purchased from KCTC, JCM and DSMZ.</title>
        <authorList>
            <person name="Lu H."/>
        </authorList>
    </citation>
    <scope>NUCLEOTIDE SEQUENCE [LARGE SCALE GENOMIC DNA]</scope>
    <source>
        <strain evidence="4 5">KCTC 22382</strain>
    </source>
</reference>
<protein>
    <submittedName>
        <fullName evidence="4">SDR family NAD(P)-dependent oxidoreductase</fullName>
    </submittedName>
</protein>
<keyword evidence="5" id="KW-1185">Reference proteome</keyword>
<evidence type="ECO:0000313" key="4">
    <source>
        <dbReference type="EMBL" id="MTV36551.1"/>
    </source>
</evidence>
<dbReference type="GO" id="GO:0016491">
    <property type="term" value="F:oxidoreductase activity"/>
    <property type="evidence" value="ECO:0007669"/>
    <property type="project" value="UniProtKB-KW"/>
</dbReference>
<accession>A0A6L6PD76</accession>
<dbReference type="PANTHER" id="PTHR44196:SF1">
    <property type="entry name" value="DEHYDROGENASE_REDUCTASE SDR FAMILY MEMBER 7B"/>
    <property type="match status" value="1"/>
</dbReference>
<evidence type="ECO:0000256" key="2">
    <source>
        <dbReference type="ARBA" id="ARBA00023002"/>
    </source>
</evidence>
<dbReference type="GO" id="GO:0016020">
    <property type="term" value="C:membrane"/>
    <property type="evidence" value="ECO:0007669"/>
    <property type="project" value="TreeGrafter"/>
</dbReference>
<comment type="caution">
    <text evidence="4">The sequence shown here is derived from an EMBL/GenBank/DDBJ whole genome shotgun (WGS) entry which is preliminary data.</text>
</comment>
<dbReference type="PANTHER" id="PTHR44196">
    <property type="entry name" value="DEHYDROGENASE/REDUCTASE SDR FAMILY MEMBER 7B"/>
    <property type="match status" value="1"/>
</dbReference>
<dbReference type="NCBIfam" id="NF005495">
    <property type="entry name" value="PRK07109.1"/>
    <property type="match status" value="1"/>
</dbReference>
<dbReference type="Proteomes" id="UP000475582">
    <property type="component" value="Unassembled WGS sequence"/>
</dbReference>
<dbReference type="EMBL" id="WNKY01000001">
    <property type="protein sequence ID" value="MTV36551.1"/>
    <property type="molecule type" value="Genomic_DNA"/>
</dbReference>
<organism evidence="4 5">
    <name type="scientific">Duganella radicis</name>
    <dbReference type="NCBI Taxonomy" id="551988"/>
    <lineage>
        <taxon>Bacteria</taxon>
        <taxon>Pseudomonadati</taxon>
        <taxon>Pseudomonadota</taxon>
        <taxon>Betaproteobacteria</taxon>
        <taxon>Burkholderiales</taxon>
        <taxon>Oxalobacteraceae</taxon>
        <taxon>Telluria group</taxon>
        <taxon>Duganella</taxon>
    </lineage>
</organism>
<dbReference type="InterPro" id="IPR002347">
    <property type="entry name" value="SDR_fam"/>
</dbReference>
<dbReference type="SUPFAM" id="SSF51735">
    <property type="entry name" value="NAD(P)-binding Rossmann-fold domains"/>
    <property type="match status" value="1"/>
</dbReference>
<evidence type="ECO:0000256" key="3">
    <source>
        <dbReference type="RuleBase" id="RU000363"/>
    </source>
</evidence>
<dbReference type="PRINTS" id="PR00081">
    <property type="entry name" value="GDHRDH"/>
</dbReference>
<evidence type="ECO:0000256" key="1">
    <source>
        <dbReference type="ARBA" id="ARBA00006484"/>
    </source>
</evidence>
<dbReference type="OrthoDB" id="9790266at2"/>
<dbReference type="PRINTS" id="PR00080">
    <property type="entry name" value="SDRFAMILY"/>
</dbReference>
<dbReference type="InterPro" id="IPR036291">
    <property type="entry name" value="NAD(P)-bd_dom_sf"/>
</dbReference>
<proteinExistence type="inferred from homology"/>
<name>A0A6L6PD76_9BURK</name>
<dbReference type="AlphaFoldDB" id="A0A6L6PD76"/>
<dbReference type="Pfam" id="PF00106">
    <property type="entry name" value="adh_short"/>
    <property type="match status" value="1"/>
</dbReference>
<comment type="similarity">
    <text evidence="1 3">Belongs to the short-chain dehydrogenases/reductases (SDR) family.</text>
</comment>
<dbReference type="PROSITE" id="PS00061">
    <property type="entry name" value="ADH_SHORT"/>
    <property type="match status" value="1"/>
</dbReference>
<dbReference type="RefSeq" id="WP_155461875.1">
    <property type="nucleotide sequence ID" value="NZ_WNKY01000001.1"/>
</dbReference>
<sequence>MAIRLKKLSSQVIVITGATSGIGLTTARMAAGKGAKLVLAARDSEALDKLAAELRAGGHEALAVPTDVGSHDEIAALGRAAIQRYGRIDSWINNAGISIFGRYLDVPLEDHHKLFQTNFWGVVNGSLVALKLMRENGGAIINLGSELSERSVPLQGMYSASKHAVKGFTDSLRMEVEKEDLPISVTLIKPAGIDTMFVPHARNYMKNEPELPAPLYAPELVADAILFAAEHQQRDIFVGGAAKMVALEAQAMPRMLDKVMNLLMYRQQQKHLPSAPDRSDALYQPNGIELQQRQGGHENPVLERSAYTYLTTRGKPLALSLLVGGAVLAAWKMSTPAAAPKSQTP</sequence>